<dbReference type="PANTHER" id="PTHR43673">
    <property type="entry name" value="NAD(P)H NITROREDUCTASE YDGI-RELATED"/>
    <property type="match status" value="1"/>
</dbReference>
<keyword evidence="2" id="KW-0560">Oxidoreductase</keyword>
<dbReference type="Proteomes" id="UP000886723">
    <property type="component" value="Unassembled WGS sequence"/>
</dbReference>
<dbReference type="Gene3D" id="3.40.109.10">
    <property type="entry name" value="NADH Oxidase"/>
    <property type="match status" value="1"/>
</dbReference>
<proteinExistence type="inferred from homology"/>
<evidence type="ECO:0000256" key="1">
    <source>
        <dbReference type="ARBA" id="ARBA00007118"/>
    </source>
</evidence>
<gene>
    <name evidence="4" type="ORF">IAA63_12980</name>
</gene>
<name>A0A9D1NXX9_9FIRM</name>
<protein>
    <submittedName>
        <fullName evidence="4">Nitroreductase</fullName>
    </submittedName>
</protein>
<evidence type="ECO:0000313" key="4">
    <source>
        <dbReference type="EMBL" id="HIV14034.1"/>
    </source>
</evidence>
<dbReference type="PANTHER" id="PTHR43673:SF10">
    <property type="entry name" value="NADH DEHYDROGENASE_NAD(P)H NITROREDUCTASE XCC3605-RELATED"/>
    <property type="match status" value="1"/>
</dbReference>
<dbReference type="AlphaFoldDB" id="A0A9D1NXX9"/>
<evidence type="ECO:0000256" key="2">
    <source>
        <dbReference type="ARBA" id="ARBA00023002"/>
    </source>
</evidence>
<comment type="caution">
    <text evidence="4">The sequence shown here is derived from an EMBL/GenBank/DDBJ whole genome shotgun (WGS) entry which is preliminary data.</text>
</comment>
<dbReference type="EMBL" id="DVON01000278">
    <property type="protein sequence ID" value="HIV14034.1"/>
    <property type="molecule type" value="Genomic_DNA"/>
</dbReference>
<accession>A0A9D1NXX9</accession>
<dbReference type="CDD" id="cd02136">
    <property type="entry name" value="PnbA_NfnB-like"/>
    <property type="match status" value="1"/>
</dbReference>
<dbReference type="SUPFAM" id="SSF55469">
    <property type="entry name" value="FMN-dependent nitroreductase-like"/>
    <property type="match status" value="1"/>
</dbReference>
<evidence type="ECO:0000259" key="3">
    <source>
        <dbReference type="Pfam" id="PF00881"/>
    </source>
</evidence>
<feature type="domain" description="Nitroreductase" evidence="3">
    <location>
        <begin position="9"/>
        <end position="140"/>
    </location>
</feature>
<comment type="similarity">
    <text evidence="1">Belongs to the nitroreductase family.</text>
</comment>
<dbReference type="InterPro" id="IPR029479">
    <property type="entry name" value="Nitroreductase"/>
</dbReference>
<reference evidence="4" key="2">
    <citation type="journal article" date="2021" name="PeerJ">
        <title>Extensive microbial diversity within the chicken gut microbiome revealed by metagenomics and culture.</title>
        <authorList>
            <person name="Gilroy R."/>
            <person name="Ravi A."/>
            <person name="Getino M."/>
            <person name="Pursley I."/>
            <person name="Horton D.L."/>
            <person name="Alikhan N.F."/>
            <person name="Baker D."/>
            <person name="Gharbi K."/>
            <person name="Hall N."/>
            <person name="Watson M."/>
            <person name="Adriaenssens E.M."/>
            <person name="Foster-Nyarko E."/>
            <person name="Jarju S."/>
            <person name="Secka A."/>
            <person name="Antonio M."/>
            <person name="Oren A."/>
            <person name="Chaudhuri R.R."/>
            <person name="La Ragione R."/>
            <person name="Hildebrand F."/>
            <person name="Pallen M.J."/>
        </authorList>
    </citation>
    <scope>NUCLEOTIDE SEQUENCE</scope>
    <source>
        <strain evidence="4">ChiBcec2-4451</strain>
    </source>
</reference>
<sequence length="172" mass="18712">MNETLKTLTTRRSVRAYLPDQVKEDDLKQILEAGTYAPTGMGAQSPVMVVVQDPETIRQLSRMNAAVMGGSGDPFYGAPTVIVVLADKNRGTCVEDGSLVMGNLMNAAASLGVASCWIHRAREVFDTPEGKELLKKWGLSDNYIGVGNCILGYAKDPLPQPKPRKENYIIRA</sequence>
<dbReference type="Pfam" id="PF00881">
    <property type="entry name" value="Nitroreductase"/>
    <property type="match status" value="1"/>
</dbReference>
<dbReference type="InterPro" id="IPR000415">
    <property type="entry name" value="Nitroreductase-like"/>
</dbReference>
<dbReference type="GO" id="GO:0016491">
    <property type="term" value="F:oxidoreductase activity"/>
    <property type="evidence" value="ECO:0007669"/>
    <property type="project" value="UniProtKB-KW"/>
</dbReference>
<evidence type="ECO:0000313" key="5">
    <source>
        <dbReference type="Proteomes" id="UP000886723"/>
    </source>
</evidence>
<reference evidence="4" key="1">
    <citation type="submission" date="2020-10" db="EMBL/GenBank/DDBJ databases">
        <authorList>
            <person name="Gilroy R."/>
        </authorList>
    </citation>
    <scope>NUCLEOTIDE SEQUENCE</scope>
    <source>
        <strain evidence="4">ChiBcec2-4451</strain>
    </source>
</reference>
<organism evidence="4 5">
    <name type="scientific">Candidatus Pullilachnospira stercoravium</name>
    <dbReference type="NCBI Taxonomy" id="2840913"/>
    <lineage>
        <taxon>Bacteria</taxon>
        <taxon>Bacillati</taxon>
        <taxon>Bacillota</taxon>
        <taxon>Clostridia</taxon>
        <taxon>Lachnospirales</taxon>
        <taxon>Lachnospiraceae</taxon>
        <taxon>Lachnospiraceae incertae sedis</taxon>
        <taxon>Candidatus Pullilachnospira</taxon>
    </lineage>
</organism>